<proteinExistence type="predicted"/>
<feature type="non-terminal residue" evidence="1">
    <location>
        <position position="1"/>
    </location>
</feature>
<organism evidence="1 2">
    <name type="scientific">Diploptera punctata</name>
    <name type="common">Pacific beetle cockroach</name>
    <dbReference type="NCBI Taxonomy" id="6984"/>
    <lineage>
        <taxon>Eukaryota</taxon>
        <taxon>Metazoa</taxon>
        <taxon>Ecdysozoa</taxon>
        <taxon>Arthropoda</taxon>
        <taxon>Hexapoda</taxon>
        <taxon>Insecta</taxon>
        <taxon>Pterygota</taxon>
        <taxon>Neoptera</taxon>
        <taxon>Polyneoptera</taxon>
        <taxon>Dictyoptera</taxon>
        <taxon>Blattodea</taxon>
        <taxon>Blaberoidea</taxon>
        <taxon>Blaberidae</taxon>
        <taxon>Diplopterinae</taxon>
        <taxon>Diploptera</taxon>
    </lineage>
</organism>
<feature type="non-terminal residue" evidence="1">
    <location>
        <position position="59"/>
    </location>
</feature>
<name>A0AAD8EDR6_DIPPU</name>
<reference evidence="1" key="2">
    <citation type="submission" date="2023-05" db="EMBL/GenBank/DDBJ databases">
        <authorList>
            <person name="Fouks B."/>
        </authorList>
    </citation>
    <scope>NUCLEOTIDE SEQUENCE</scope>
    <source>
        <strain evidence="1">Stay&amp;Tobe</strain>
        <tissue evidence="1">Testes</tissue>
    </source>
</reference>
<dbReference type="AlphaFoldDB" id="A0AAD8EDR6"/>
<reference evidence="1" key="1">
    <citation type="journal article" date="2023" name="IScience">
        <title>Live-bearing cockroach genome reveals convergent evolutionary mechanisms linked to viviparity in insects and beyond.</title>
        <authorList>
            <person name="Fouks B."/>
            <person name="Harrison M.C."/>
            <person name="Mikhailova A.A."/>
            <person name="Marchal E."/>
            <person name="English S."/>
            <person name="Carruthers M."/>
            <person name="Jennings E.C."/>
            <person name="Chiamaka E.L."/>
            <person name="Frigard R.A."/>
            <person name="Pippel M."/>
            <person name="Attardo G.M."/>
            <person name="Benoit J.B."/>
            <person name="Bornberg-Bauer E."/>
            <person name="Tobe S.S."/>
        </authorList>
    </citation>
    <scope>NUCLEOTIDE SEQUENCE</scope>
    <source>
        <strain evidence="1">Stay&amp;Tobe</strain>
    </source>
</reference>
<sequence>DININTRSLLPDARKLRKQLRDKEAVLWSQLPHKGKGVVLYNEYTPANQWIRDHQGLSY</sequence>
<keyword evidence="2" id="KW-1185">Reference proteome</keyword>
<protein>
    <submittedName>
        <fullName evidence="1">Uncharacterized protein</fullName>
    </submittedName>
</protein>
<dbReference type="EMBL" id="JASPKZ010007209">
    <property type="protein sequence ID" value="KAJ9586109.1"/>
    <property type="molecule type" value="Genomic_DNA"/>
</dbReference>
<evidence type="ECO:0000313" key="2">
    <source>
        <dbReference type="Proteomes" id="UP001233999"/>
    </source>
</evidence>
<dbReference type="Proteomes" id="UP001233999">
    <property type="component" value="Unassembled WGS sequence"/>
</dbReference>
<evidence type="ECO:0000313" key="1">
    <source>
        <dbReference type="EMBL" id="KAJ9586109.1"/>
    </source>
</evidence>
<accession>A0AAD8EDR6</accession>
<gene>
    <name evidence="1" type="ORF">L9F63_020246</name>
</gene>
<comment type="caution">
    <text evidence="1">The sequence shown here is derived from an EMBL/GenBank/DDBJ whole genome shotgun (WGS) entry which is preliminary data.</text>
</comment>